<evidence type="ECO:0000259" key="11">
    <source>
        <dbReference type="PROSITE" id="PS50929"/>
    </source>
</evidence>
<dbReference type="Gene3D" id="1.20.1560.10">
    <property type="entry name" value="ABC transporter type 1, transmembrane domain"/>
    <property type="match status" value="1"/>
</dbReference>
<dbReference type="PROSITE" id="PS00211">
    <property type="entry name" value="ABC_TRANSPORTER_1"/>
    <property type="match status" value="1"/>
</dbReference>
<feature type="transmembrane region" description="Helical" evidence="9">
    <location>
        <begin position="306"/>
        <end position="324"/>
    </location>
</feature>
<keyword evidence="13" id="KW-0378">Hydrolase</keyword>
<evidence type="ECO:0000256" key="8">
    <source>
        <dbReference type="ARBA" id="ARBA00043264"/>
    </source>
</evidence>
<feature type="domain" description="ABC transmembrane type-1" evidence="11">
    <location>
        <begin position="169"/>
        <end position="449"/>
    </location>
</feature>
<evidence type="ECO:0000256" key="5">
    <source>
        <dbReference type="ARBA" id="ARBA00022927"/>
    </source>
</evidence>
<keyword evidence="14" id="KW-1185">Reference proteome</keyword>
<evidence type="ECO:0000256" key="6">
    <source>
        <dbReference type="ARBA" id="ARBA00022989"/>
    </source>
</evidence>
<dbReference type="Gene3D" id="3.40.50.300">
    <property type="entry name" value="P-loop containing nucleotide triphosphate hydrolases"/>
    <property type="match status" value="1"/>
</dbReference>
<dbReference type="InterPro" id="IPR011527">
    <property type="entry name" value="ABC1_TM_dom"/>
</dbReference>
<protein>
    <submittedName>
        <fullName evidence="13">Bacteriocin-processing/bacteriocin ABC transporter, ATP-binding protein</fullName>
        <ecNumber evidence="13">3.4.22.-</ecNumber>
    </submittedName>
</protein>
<dbReference type="Pfam" id="PF00005">
    <property type="entry name" value="ABC_tran"/>
    <property type="match status" value="1"/>
</dbReference>
<evidence type="ECO:0000256" key="2">
    <source>
        <dbReference type="ARBA" id="ARBA00022692"/>
    </source>
</evidence>
<evidence type="ECO:0000256" key="3">
    <source>
        <dbReference type="ARBA" id="ARBA00022741"/>
    </source>
</evidence>
<dbReference type="Proteomes" id="UP000005580">
    <property type="component" value="Unassembled WGS sequence"/>
</dbReference>
<evidence type="ECO:0000256" key="9">
    <source>
        <dbReference type="SAM" id="Phobius"/>
    </source>
</evidence>
<dbReference type="PANTHER" id="PTHR24221:SF654">
    <property type="entry name" value="ATP-BINDING CASSETTE SUB-FAMILY B MEMBER 6"/>
    <property type="match status" value="1"/>
</dbReference>
<dbReference type="PANTHER" id="PTHR24221">
    <property type="entry name" value="ATP-BINDING CASSETTE SUB-FAMILY B"/>
    <property type="match status" value="1"/>
</dbReference>
<dbReference type="InterPro" id="IPR036640">
    <property type="entry name" value="ABC1_TM_sf"/>
</dbReference>
<dbReference type="MEROPS" id="C39.001"/>
<keyword evidence="6 9" id="KW-1133">Transmembrane helix</keyword>
<feature type="transmembrane region" description="Helical" evidence="9">
    <location>
        <begin position="164"/>
        <end position="189"/>
    </location>
</feature>
<dbReference type="Pfam" id="PF00664">
    <property type="entry name" value="ABC_membrane"/>
    <property type="match status" value="1"/>
</dbReference>
<dbReference type="Gene3D" id="3.90.70.10">
    <property type="entry name" value="Cysteine proteinases"/>
    <property type="match status" value="1"/>
</dbReference>
<comment type="caution">
    <text evidence="13">The sequence shown here is derived from an EMBL/GenBank/DDBJ whole genome shotgun (WGS) entry which is preliminary data.</text>
</comment>
<organism evidence="13 14">
    <name type="scientific">Hoylesella oralis ATCC 33269</name>
    <dbReference type="NCBI Taxonomy" id="873533"/>
    <lineage>
        <taxon>Bacteria</taxon>
        <taxon>Pseudomonadati</taxon>
        <taxon>Bacteroidota</taxon>
        <taxon>Bacteroidia</taxon>
        <taxon>Bacteroidales</taxon>
        <taxon>Prevotellaceae</taxon>
        <taxon>Hoylesella</taxon>
    </lineage>
</organism>
<dbReference type="GO" id="GO:0015031">
    <property type="term" value="P:protein transport"/>
    <property type="evidence" value="ECO:0007669"/>
    <property type="project" value="UniProtKB-KW"/>
</dbReference>
<dbReference type="GO" id="GO:0043213">
    <property type="term" value="P:bacteriocin transport"/>
    <property type="evidence" value="ECO:0007669"/>
    <property type="project" value="UniProtKB-KW"/>
</dbReference>
<dbReference type="GO" id="GO:0005886">
    <property type="term" value="C:plasma membrane"/>
    <property type="evidence" value="ECO:0007669"/>
    <property type="project" value="UniProtKB-SubCell"/>
</dbReference>
<dbReference type="GO" id="GO:0016887">
    <property type="term" value="F:ATP hydrolysis activity"/>
    <property type="evidence" value="ECO:0007669"/>
    <property type="project" value="InterPro"/>
</dbReference>
<dbReference type="InterPro" id="IPR005074">
    <property type="entry name" value="Peptidase_C39"/>
</dbReference>
<keyword evidence="3" id="KW-0547">Nucleotide-binding</keyword>
<dbReference type="RefSeq" id="WP_004369365.1">
    <property type="nucleotide sequence ID" value="NZ_GL833119.1"/>
</dbReference>
<evidence type="ECO:0000256" key="1">
    <source>
        <dbReference type="ARBA" id="ARBA00004651"/>
    </source>
</evidence>
<dbReference type="PROSITE" id="PS50893">
    <property type="entry name" value="ABC_TRANSPORTER_2"/>
    <property type="match status" value="1"/>
</dbReference>
<dbReference type="eggNOG" id="COG2274">
    <property type="taxonomic scope" value="Bacteria"/>
</dbReference>
<feature type="transmembrane region" description="Helical" evidence="9">
    <location>
        <begin position="281"/>
        <end position="300"/>
    </location>
</feature>
<dbReference type="SUPFAM" id="SSF90123">
    <property type="entry name" value="ABC transporter transmembrane region"/>
    <property type="match status" value="1"/>
</dbReference>
<feature type="transmembrane region" description="Helical" evidence="9">
    <location>
        <begin position="201"/>
        <end position="221"/>
    </location>
</feature>
<feature type="domain" description="ABC transporter" evidence="10">
    <location>
        <begin position="480"/>
        <end position="709"/>
    </location>
</feature>
<feature type="transmembrane region" description="Helical" evidence="9">
    <location>
        <begin position="397"/>
        <end position="414"/>
    </location>
</feature>
<dbReference type="EC" id="3.4.22.-" evidence="13"/>
<evidence type="ECO:0000256" key="4">
    <source>
        <dbReference type="ARBA" id="ARBA00022840"/>
    </source>
</evidence>
<dbReference type="InterPro" id="IPR003439">
    <property type="entry name" value="ABC_transporter-like_ATP-bd"/>
</dbReference>
<comment type="subcellular location">
    <subcellularLocation>
        <location evidence="1">Cell membrane</location>
        <topology evidence="1">Multi-pass membrane protein</topology>
    </subcellularLocation>
</comment>
<name>E7RNF1_9BACT</name>
<keyword evidence="4 13" id="KW-0067">ATP-binding</keyword>
<feature type="domain" description="Peptidase C39" evidence="12">
    <location>
        <begin position="13"/>
        <end position="135"/>
    </location>
</feature>
<keyword evidence="5" id="KW-0813">Transport</keyword>
<reference evidence="13" key="1">
    <citation type="submission" date="2011-01" db="EMBL/GenBank/DDBJ databases">
        <authorList>
            <person name="Muzny D."/>
            <person name="Qin X."/>
            <person name="Buhay C."/>
            <person name="Dugan-Rocha S."/>
            <person name="Ding Y."/>
            <person name="Chen G."/>
            <person name="Hawes A."/>
            <person name="Holder M."/>
            <person name="Jhangiani S."/>
            <person name="Johnson A."/>
            <person name="Khan Z."/>
            <person name="Li Z."/>
            <person name="Liu W."/>
            <person name="Liu X."/>
            <person name="Perez L."/>
            <person name="Shen H."/>
            <person name="Wang Q."/>
            <person name="Watt J."/>
            <person name="Xi L."/>
            <person name="Xin Y."/>
            <person name="Zhou J."/>
            <person name="Deng J."/>
            <person name="Jiang H."/>
            <person name="Liu Y."/>
            <person name="Qu J."/>
            <person name="Song X.-Z."/>
            <person name="Zhang L."/>
            <person name="Villasana D."/>
            <person name="Johnson A."/>
            <person name="Liu J."/>
            <person name="Liyanage D."/>
            <person name="Lorensuhewa L."/>
            <person name="Robinson T."/>
            <person name="Song A."/>
            <person name="Song B.-B."/>
            <person name="Dinh H."/>
            <person name="Thornton R."/>
            <person name="Coyle M."/>
            <person name="Francisco L."/>
            <person name="Jackson L."/>
            <person name="Javaid M."/>
            <person name="Korchina V."/>
            <person name="Kovar C."/>
            <person name="Mata R."/>
            <person name="Mathew T."/>
            <person name="Ngo R."/>
            <person name="Nguyen L."/>
            <person name="Nguyen N."/>
            <person name="Okwuonu G."/>
            <person name="Ongeri F."/>
            <person name="Pham C."/>
            <person name="Simmons D."/>
            <person name="Wilczek-Boney K."/>
            <person name="Hale W."/>
            <person name="Jakkamsetti A."/>
            <person name="Pham P."/>
            <person name="Ruth R."/>
            <person name="San Lucas F."/>
            <person name="Warren J."/>
            <person name="Zhang J."/>
            <person name="Zhao Z."/>
            <person name="Zhou C."/>
            <person name="Zhu D."/>
            <person name="Lee S."/>
            <person name="Bess C."/>
            <person name="Blankenburg K."/>
            <person name="Forbes L."/>
            <person name="Fu Q."/>
            <person name="Gubbala S."/>
            <person name="Hirani K."/>
            <person name="Jayaseelan J.C."/>
            <person name="Lara F."/>
            <person name="Munidasa M."/>
            <person name="Palculict T."/>
            <person name="Patil S."/>
            <person name="Pu L.-L."/>
            <person name="Saada N."/>
            <person name="Tang L."/>
            <person name="Weissenberger G."/>
            <person name="Zhu Y."/>
            <person name="Hemphill L."/>
            <person name="Shang Y."/>
            <person name="Youmans B."/>
            <person name="Ayvaz T."/>
            <person name="Ross M."/>
            <person name="Santibanez J."/>
            <person name="Aqrawi P."/>
            <person name="Gross S."/>
            <person name="Joshi V."/>
            <person name="Fowler G."/>
            <person name="Nazareth L."/>
            <person name="Reid J."/>
            <person name="Worley K."/>
            <person name="Petrosino J."/>
            <person name="Highlander S."/>
            <person name="Gibbs R."/>
        </authorList>
    </citation>
    <scope>NUCLEOTIDE SEQUENCE [LARGE SCALE GENOMIC DNA]</scope>
    <source>
        <strain evidence="13">ATCC 33269</strain>
    </source>
</reference>
<dbReference type="CDD" id="cd18570">
    <property type="entry name" value="ABC_6TM_PCAT1_LagD_like"/>
    <property type="match status" value="1"/>
</dbReference>
<dbReference type="GO" id="GO:0006508">
    <property type="term" value="P:proteolysis"/>
    <property type="evidence" value="ECO:0007669"/>
    <property type="project" value="InterPro"/>
</dbReference>
<dbReference type="InterPro" id="IPR027417">
    <property type="entry name" value="P-loop_NTPase"/>
</dbReference>
<dbReference type="SUPFAM" id="SSF52540">
    <property type="entry name" value="P-loop containing nucleoside triphosphate hydrolases"/>
    <property type="match status" value="1"/>
</dbReference>
<dbReference type="GO" id="GO:0140359">
    <property type="term" value="F:ABC-type transporter activity"/>
    <property type="evidence" value="ECO:0007669"/>
    <property type="project" value="InterPro"/>
</dbReference>
<dbReference type="Pfam" id="PF03412">
    <property type="entry name" value="Peptidase_C39"/>
    <property type="match status" value="1"/>
</dbReference>
<dbReference type="AlphaFoldDB" id="E7RNF1"/>
<dbReference type="InterPro" id="IPR017871">
    <property type="entry name" value="ABC_transporter-like_CS"/>
</dbReference>
<evidence type="ECO:0000259" key="10">
    <source>
        <dbReference type="PROSITE" id="PS50893"/>
    </source>
</evidence>
<dbReference type="GO" id="GO:0034040">
    <property type="term" value="F:ATPase-coupled lipid transmembrane transporter activity"/>
    <property type="evidence" value="ECO:0007669"/>
    <property type="project" value="TreeGrafter"/>
</dbReference>
<evidence type="ECO:0000256" key="7">
    <source>
        <dbReference type="ARBA" id="ARBA00023136"/>
    </source>
</evidence>
<gene>
    <name evidence="13" type="primary">lagD</name>
    <name evidence="13" type="ORF">HMPREF0663_10651</name>
</gene>
<evidence type="ECO:0000259" key="12">
    <source>
        <dbReference type="PROSITE" id="PS50990"/>
    </source>
</evidence>
<dbReference type="SMART" id="SM00382">
    <property type="entry name" value="AAA"/>
    <property type="match status" value="1"/>
</dbReference>
<dbReference type="PROSITE" id="PS50990">
    <property type="entry name" value="PEPTIDASE_C39"/>
    <property type="match status" value="1"/>
</dbReference>
<dbReference type="GO" id="GO:0008233">
    <property type="term" value="F:peptidase activity"/>
    <property type="evidence" value="ECO:0007669"/>
    <property type="project" value="InterPro"/>
</dbReference>
<evidence type="ECO:0000313" key="14">
    <source>
        <dbReference type="Proteomes" id="UP000005580"/>
    </source>
</evidence>
<sequence length="709" mass="81332">MEIHQIKKIFVRQQDETDCGAACLLMIVRYFGGYCSIDHIRRRCGTSIYGTTLLGIYQAAQEFGFDVEGQQIDIEILKKKRNPTILHVNIHSVEHFVVFFGYDGNKFIIADPAIGVDRYSCSDLEKIWKTHTCLDVNKGTTYIFNTNLNNRPLIFFYNLLKDDFSFISIAVLLGFLISTLSIAVAVFSQKLIDDIIPKSDFSFAILGLSTFLFILLFRVAFDSIRQYIITLQGINFSKRLIEKFYNHLLKLPKIFYATRSIGDMTTRLNDTLRIQSVIKEIINNVISDVLISIVALITLFYYSKLIGWLMLVILPLLFFLLLIYKKKIVKRQRSVMVERANYNTNFIHSLTGLDTIKVLSGEDHFASLNKRLFSNYQKSILLLNTVQIKLSAKMGTLNSFIFVILIGIGVKLILNDTLKIGMLFAIMMLIENAMQSTINLAMYAIPIQEAKIAFERMYEFISIEKEKENNKNELFSIENIHFANVSFAFPGGPAIFKKISITFYKGSLNYITGDNGCGKSTLCSLLAKFYFPNSGEIIINNKTDIRDISLKKWRECIGILPQESFIFNGTLMDNLLLGNSNIKQEEVITFCKDMKVSDFFYNFPQGFNTFVGEGGIKLSGGQKQLVSLIRLLLRKSYAYILDEPTSAMDTKMKNKTMEFLLQIKEHKLIIVISHEQKYLSNYFDHFYLIQNGYIKEISISDLEFRYSNN</sequence>
<keyword evidence="5" id="KW-0653">Protein transport</keyword>
<dbReference type="EMBL" id="AEPE02000002">
    <property type="protein sequence ID" value="EFZ38282.1"/>
    <property type="molecule type" value="Genomic_DNA"/>
</dbReference>
<dbReference type="STRING" id="28134.SAMN05444288_0222"/>
<keyword evidence="7 9" id="KW-0472">Membrane</keyword>
<dbReference type="InterPro" id="IPR003593">
    <property type="entry name" value="AAA+_ATPase"/>
</dbReference>
<dbReference type="GO" id="GO:0005524">
    <property type="term" value="F:ATP binding"/>
    <property type="evidence" value="ECO:0007669"/>
    <property type="project" value="UniProtKB-KW"/>
</dbReference>
<keyword evidence="2 9" id="KW-0812">Transmembrane</keyword>
<accession>E7RNF1</accession>
<dbReference type="PROSITE" id="PS50929">
    <property type="entry name" value="ABC_TM1F"/>
    <property type="match status" value="1"/>
</dbReference>
<dbReference type="InterPro" id="IPR039421">
    <property type="entry name" value="Type_1_exporter"/>
</dbReference>
<evidence type="ECO:0000313" key="13">
    <source>
        <dbReference type="EMBL" id="EFZ38282.1"/>
    </source>
</evidence>
<proteinExistence type="predicted"/>
<dbReference type="HOGENOM" id="CLU_000604_84_3_10"/>
<keyword evidence="8" id="KW-0080">Bacteriocin transport</keyword>